<reference evidence="1 2" key="1">
    <citation type="submission" date="2014-04" db="EMBL/GenBank/DDBJ databases">
        <authorList>
            <consortium name="DOE Joint Genome Institute"/>
            <person name="Kuo A."/>
            <person name="Kohler A."/>
            <person name="Costa M.D."/>
            <person name="Nagy L.G."/>
            <person name="Floudas D."/>
            <person name="Copeland A."/>
            <person name="Barry K.W."/>
            <person name="Cichocki N."/>
            <person name="Veneault-Fourrey C."/>
            <person name="LaButti K."/>
            <person name="Lindquist E.A."/>
            <person name="Lipzen A."/>
            <person name="Lundell T."/>
            <person name="Morin E."/>
            <person name="Murat C."/>
            <person name="Sun H."/>
            <person name="Tunlid A."/>
            <person name="Henrissat B."/>
            <person name="Grigoriev I.V."/>
            <person name="Hibbett D.S."/>
            <person name="Martin F."/>
            <person name="Nordberg H.P."/>
            <person name="Cantor M.N."/>
            <person name="Hua S.X."/>
        </authorList>
    </citation>
    <scope>NUCLEOTIDE SEQUENCE [LARGE SCALE GENOMIC DNA]</scope>
    <source>
        <strain evidence="1 2">Marx 270</strain>
    </source>
</reference>
<name>A0A0C3P3B8_PISTI</name>
<dbReference type="EMBL" id="KN831986">
    <property type="protein sequence ID" value="KIO01789.1"/>
    <property type="molecule type" value="Genomic_DNA"/>
</dbReference>
<proteinExistence type="predicted"/>
<dbReference type="OrthoDB" id="10524894at2759"/>
<evidence type="ECO:0000313" key="2">
    <source>
        <dbReference type="Proteomes" id="UP000054217"/>
    </source>
</evidence>
<protein>
    <submittedName>
        <fullName evidence="1">Uncharacterized protein</fullName>
    </submittedName>
</protein>
<dbReference type="InParanoid" id="A0A0C3P3B8"/>
<sequence>MHLVHTRPGLSDVVLFPGTPDSSDLAFRDMQTCRHSGSPLMEKDVGDLQEPYDDLRRICLRAKERRIKLVIDVEYTRLPGSLSNGTNIHMCPQLVSAGDRRLRSH</sequence>
<dbReference type="STRING" id="870435.A0A0C3P3B8"/>
<organism evidence="1 2">
    <name type="scientific">Pisolithus tinctorius Marx 270</name>
    <dbReference type="NCBI Taxonomy" id="870435"/>
    <lineage>
        <taxon>Eukaryota</taxon>
        <taxon>Fungi</taxon>
        <taxon>Dikarya</taxon>
        <taxon>Basidiomycota</taxon>
        <taxon>Agaricomycotina</taxon>
        <taxon>Agaricomycetes</taxon>
        <taxon>Agaricomycetidae</taxon>
        <taxon>Boletales</taxon>
        <taxon>Sclerodermatineae</taxon>
        <taxon>Pisolithaceae</taxon>
        <taxon>Pisolithus</taxon>
    </lineage>
</organism>
<accession>A0A0C3P3B8</accession>
<dbReference type="AlphaFoldDB" id="A0A0C3P3B8"/>
<dbReference type="Proteomes" id="UP000054217">
    <property type="component" value="Unassembled WGS sequence"/>
</dbReference>
<gene>
    <name evidence="1" type="ORF">M404DRAFT_1002905</name>
</gene>
<reference evidence="2" key="2">
    <citation type="submission" date="2015-01" db="EMBL/GenBank/DDBJ databases">
        <title>Evolutionary Origins and Diversification of the Mycorrhizal Mutualists.</title>
        <authorList>
            <consortium name="DOE Joint Genome Institute"/>
            <consortium name="Mycorrhizal Genomics Consortium"/>
            <person name="Kohler A."/>
            <person name="Kuo A."/>
            <person name="Nagy L.G."/>
            <person name="Floudas D."/>
            <person name="Copeland A."/>
            <person name="Barry K.W."/>
            <person name="Cichocki N."/>
            <person name="Veneault-Fourrey C."/>
            <person name="LaButti K."/>
            <person name="Lindquist E.A."/>
            <person name="Lipzen A."/>
            <person name="Lundell T."/>
            <person name="Morin E."/>
            <person name="Murat C."/>
            <person name="Riley R."/>
            <person name="Ohm R."/>
            <person name="Sun H."/>
            <person name="Tunlid A."/>
            <person name="Henrissat B."/>
            <person name="Grigoriev I.V."/>
            <person name="Hibbett D.S."/>
            <person name="Martin F."/>
        </authorList>
    </citation>
    <scope>NUCLEOTIDE SEQUENCE [LARGE SCALE GENOMIC DNA]</scope>
    <source>
        <strain evidence="2">Marx 270</strain>
    </source>
</reference>
<keyword evidence="2" id="KW-1185">Reference proteome</keyword>
<dbReference type="HOGENOM" id="CLU_2237709_0_0_1"/>
<evidence type="ECO:0000313" key="1">
    <source>
        <dbReference type="EMBL" id="KIO01789.1"/>
    </source>
</evidence>